<dbReference type="PANTHER" id="PTHR46310">
    <property type="entry name" value="AMIDASE 1"/>
    <property type="match status" value="1"/>
</dbReference>
<gene>
    <name evidence="2" type="ORF">QBC35DRAFT_513935</name>
</gene>
<protein>
    <submittedName>
        <fullName evidence="2">Amidase signature enzyme</fullName>
    </submittedName>
</protein>
<dbReference type="AlphaFoldDB" id="A0AAN6WYL9"/>
<keyword evidence="3" id="KW-1185">Reference proteome</keyword>
<dbReference type="PANTHER" id="PTHR46310:SF7">
    <property type="entry name" value="AMIDASE 1"/>
    <property type="match status" value="1"/>
</dbReference>
<dbReference type="Pfam" id="PF01425">
    <property type="entry name" value="Amidase"/>
    <property type="match status" value="1"/>
</dbReference>
<evidence type="ECO:0000313" key="2">
    <source>
        <dbReference type="EMBL" id="KAK4189695.1"/>
    </source>
</evidence>
<comment type="caution">
    <text evidence="2">The sequence shown here is derived from an EMBL/GenBank/DDBJ whole genome shotgun (WGS) entry which is preliminary data.</text>
</comment>
<name>A0AAN6WYL9_9PEZI</name>
<feature type="domain" description="Amidase" evidence="1">
    <location>
        <begin position="116"/>
        <end position="280"/>
    </location>
</feature>
<reference evidence="2" key="2">
    <citation type="submission" date="2023-05" db="EMBL/GenBank/DDBJ databases">
        <authorList>
            <consortium name="Lawrence Berkeley National Laboratory"/>
            <person name="Steindorff A."/>
            <person name="Hensen N."/>
            <person name="Bonometti L."/>
            <person name="Westerberg I."/>
            <person name="Brannstrom I.O."/>
            <person name="Guillou S."/>
            <person name="Cros-Aarteil S."/>
            <person name="Calhoun S."/>
            <person name="Haridas S."/>
            <person name="Kuo A."/>
            <person name="Mondo S."/>
            <person name="Pangilinan J."/>
            <person name="Riley R."/>
            <person name="Labutti K."/>
            <person name="Andreopoulos B."/>
            <person name="Lipzen A."/>
            <person name="Chen C."/>
            <person name="Yanf M."/>
            <person name="Daum C."/>
            <person name="Ng V."/>
            <person name="Clum A."/>
            <person name="Ohm R."/>
            <person name="Martin F."/>
            <person name="Silar P."/>
            <person name="Natvig D."/>
            <person name="Lalanne C."/>
            <person name="Gautier V."/>
            <person name="Ament-Velasquez S.L."/>
            <person name="Kruys A."/>
            <person name="Hutchinson M.I."/>
            <person name="Powell A.J."/>
            <person name="Barry K."/>
            <person name="Miller A.N."/>
            <person name="Grigoriev I.V."/>
            <person name="Debuchy R."/>
            <person name="Gladieux P."/>
            <person name="Thoren M.H."/>
            <person name="Johannesson H."/>
        </authorList>
    </citation>
    <scope>NUCLEOTIDE SEQUENCE</scope>
    <source>
        <strain evidence="2">PSN309</strain>
    </source>
</reference>
<dbReference type="Gene3D" id="3.90.1300.10">
    <property type="entry name" value="Amidase signature (AS) domain"/>
    <property type="match status" value="1"/>
</dbReference>
<evidence type="ECO:0000313" key="3">
    <source>
        <dbReference type="Proteomes" id="UP001302126"/>
    </source>
</evidence>
<dbReference type="InterPro" id="IPR023631">
    <property type="entry name" value="Amidase_dom"/>
</dbReference>
<dbReference type="SUPFAM" id="SSF75304">
    <property type="entry name" value="Amidase signature (AS) enzymes"/>
    <property type="match status" value="1"/>
</dbReference>
<dbReference type="Proteomes" id="UP001302126">
    <property type="component" value="Unassembled WGS sequence"/>
</dbReference>
<sequence>MERDDDVYRQDPFLQRLVITNVAEGKTLTDECRGYIAGLGPYLLANSKLKPVCRLYGDHQHAFLATLKPYLADPAFEDVPPHLQLKAAGTSYDCLAVAVPSRCPEILSGGERQLRVAVKDIFRVKGLQTSLNNKAYYSISEPAKWSADLVDSLVVNKAHIVGLTKLSSMIHAREEPMDAVDFLTPFNPRGDGYQSPAGSSSSSAAAVASYDWLDGAIGTDTSGSGRRPAMANGIWQFRPSHDSCSLEEVVTTFPLFDPPVVFSRDFGNIRQLLDSAFDEIQTSGWSSGKAYEVLYLQEYLPVPPGEQMQLIDDFIQDLRLYLPDRDCQGRPVTITKLSLREACTTTHPSDTPDDLDFYLQNVIQETYHYEYNQSSEAFREQYAADHNGSPPYVIPSVQRRWAKGAAVTPAQNEEALNKLAIYKNWLQETLFERGTEALVVLPVANAEPNYRDTVTPSPEDQSALDELFLSPILGAPDIVVPLGDISYQSRITNKVEYLPVVANLVAAPGKDHELLRVVETILSKSGRPTVVAMGSRMFPGVL</sequence>
<evidence type="ECO:0000259" key="1">
    <source>
        <dbReference type="Pfam" id="PF01425"/>
    </source>
</evidence>
<dbReference type="EMBL" id="MU864373">
    <property type="protein sequence ID" value="KAK4189695.1"/>
    <property type="molecule type" value="Genomic_DNA"/>
</dbReference>
<proteinExistence type="predicted"/>
<reference evidence="2" key="1">
    <citation type="journal article" date="2023" name="Mol. Phylogenet. Evol.">
        <title>Genome-scale phylogeny and comparative genomics of the fungal order Sordariales.</title>
        <authorList>
            <person name="Hensen N."/>
            <person name="Bonometti L."/>
            <person name="Westerberg I."/>
            <person name="Brannstrom I.O."/>
            <person name="Guillou S."/>
            <person name="Cros-Aarteil S."/>
            <person name="Calhoun S."/>
            <person name="Haridas S."/>
            <person name="Kuo A."/>
            <person name="Mondo S."/>
            <person name="Pangilinan J."/>
            <person name="Riley R."/>
            <person name="LaButti K."/>
            <person name="Andreopoulos B."/>
            <person name="Lipzen A."/>
            <person name="Chen C."/>
            <person name="Yan M."/>
            <person name="Daum C."/>
            <person name="Ng V."/>
            <person name="Clum A."/>
            <person name="Steindorff A."/>
            <person name="Ohm R.A."/>
            <person name="Martin F."/>
            <person name="Silar P."/>
            <person name="Natvig D.O."/>
            <person name="Lalanne C."/>
            <person name="Gautier V."/>
            <person name="Ament-Velasquez S.L."/>
            <person name="Kruys A."/>
            <person name="Hutchinson M.I."/>
            <person name="Powell A.J."/>
            <person name="Barry K."/>
            <person name="Miller A.N."/>
            <person name="Grigoriev I.V."/>
            <person name="Debuchy R."/>
            <person name="Gladieux P."/>
            <person name="Hiltunen Thoren M."/>
            <person name="Johannesson H."/>
        </authorList>
    </citation>
    <scope>NUCLEOTIDE SEQUENCE</scope>
    <source>
        <strain evidence="2">PSN309</strain>
    </source>
</reference>
<accession>A0AAN6WYL9</accession>
<dbReference type="InterPro" id="IPR036928">
    <property type="entry name" value="AS_sf"/>
</dbReference>
<organism evidence="2 3">
    <name type="scientific">Podospora australis</name>
    <dbReference type="NCBI Taxonomy" id="1536484"/>
    <lineage>
        <taxon>Eukaryota</taxon>
        <taxon>Fungi</taxon>
        <taxon>Dikarya</taxon>
        <taxon>Ascomycota</taxon>
        <taxon>Pezizomycotina</taxon>
        <taxon>Sordariomycetes</taxon>
        <taxon>Sordariomycetidae</taxon>
        <taxon>Sordariales</taxon>
        <taxon>Podosporaceae</taxon>
        <taxon>Podospora</taxon>
    </lineage>
</organism>